<dbReference type="EMBL" id="AJIL01000017">
    <property type="protein sequence ID" value="KNF03471.1"/>
    <property type="molecule type" value="Genomic_DNA"/>
</dbReference>
<organism evidence="3 4">
    <name type="scientific">Puccinia striiformis f. sp. tritici PST-78</name>
    <dbReference type="NCBI Taxonomy" id="1165861"/>
    <lineage>
        <taxon>Eukaryota</taxon>
        <taxon>Fungi</taxon>
        <taxon>Dikarya</taxon>
        <taxon>Basidiomycota</taxon>
        <taxon>Pucciniomycotina</taxon>
        <taxon>Pucciniomycetes</taxon>
        <taxon>Pucciniales</taxon>
        <taxon>Pucciniaceae</taxon>
        <taxon>Puccinia</taxon>
    </lineage>
</organism>
<dbReference type="Proteomes" id="UP000054564">
    <property type="component" value="Unassembled WGS sequence"/>
</dbReference>
<feature type="compositionally biased region" description="Polar residues" evidence="2">
    <location>
        <begin position="1149"/>
        <end position="1163"/>
    </location>
</feature>
<feature type="compositionally biased region" description="Acidic residues" evidence="2">
    <location>
        <begin position="614"/>
        <end position="627"/>
    </location>
</feature>
<proteinExistence type="predicted"/>
<feature type="region of interest" description="Disordered" evidence="2">
    <location>
        <begin position="946"/>
        <end position="1022"/>
    </location>
</feature>
<feature type="compositionally biased region" description="Acidic residues" evidence="2">
    <location>
        <begin position="277"/>
        <end position="287"/>
    </location>
</feature>
<feature type="region of interest" description="Disordered" evidence="2">
    <location>
        <begin position="589"/>
        <end position="608"/>
    </location>
</feature>
<feature type="coiled-coil region" evidence="1">
    <location>
        <begin position="1661"/>
        <end position="1688"/>
    </location>
</feature>
<gene>
    <name evidence="3" type="ORF">PSTG_03411</name>
</gene>
<feature type="compositionally biased region" description="Low complexity" evidence="2">
    <location>
        <begin position="17"/>
        <end position="44"/>
    </location>
</feature>
<feature type="compositionally biased region" description="Low complexity" evidence="2">
    <location>
        <begin position="589"/>
        <end position="598"/>
    </location>
</feature>
<feature type="compositionally biased region" description="Acidic residues" evidence="2">
    <location>
        <begin position="993"/>
        <end position="1015"/>
    </location>
</feature>
<feature type="region of interest" description="Disordered" evidence="2">
    <location>
        <begin position="808"/>
        <end position="840"/>
    </location>
</feature>
<dbReference type="OrthoDB" id="3357224at2759"/>
<protein>
    <submittedName>
        <fullName evidence="3">Uncharacterized protein</fullName>
    </submittedName>
</protein>
<feature type="region of interest" description="Disordered" evidence="2">
    <location>
        <begin position="17"/>
        <end position="74"/>
    </location>
</feature>
<name>A0A0L0VW35_9BASI</name>
<feature type="compositionally biased region" description="Low complexity" evidence="2">
    <location>
        <begin position="61"/>
        <end position="74"/>
    </location>
</feature>
<feature type="region of interest" description="Disordered" evidence="2">
    <location>
        <begin position="426"/>
        <end position="453"/>
    </location>
</feature>
<sequence length="2104" mass="235065">MYNHHHQLQANPFHAPRYQQQQQQPAYHPQFQQHHHPFQFQHQQLPPPPPPPPQHFHHHQQQQNQNPFNRLQPNPLLFRQQPNQLFNQIQPRPPPPTFHPNLVQPLPPKFRLPPQNQPRTLPNPIQVSLTQSNLLSLPQRTPIGQTPPPSQQQQPSPQKKKIKVRVPLEHTPNTQLAQDESRTRSRTQRVPLKLSINQLNSACPYNQPEQRSLDSFTSRLEYSDKPLDNSLPDSIDVYLPGREVWDEFRIEILSDKLSELGYPTHIAPNSTTHSNIGEDEDDDEEEQDLRQRLDLRERLQAFLQENPEATFHIPSITGVFPFPTLTQPVLLPISSPSSPPGSPLLKPATPVETPENQPTSSSSTIVSATAAPFISHPQTSLLLNQSASALPALPSLKPTAAEFKPSLATHPFSSIWGPPLPASELPPTPSLFQPAGSLNPYPMSTPSTPLDVVGEEDENDIITDSDPDEQEGQLNSDLDQLDNEHSALGDRPLSAQEEDDDIPLARLQHSLQRHIIDPTHEALPRCYVSAADTDPGESAYDGDSDRQSDCTNPSDEDEVDHQNPEMLALSSLSTPNTRIGRSHTFGFSRLSSSRKSMSAGEGYPHNWINGYEEEEDDMVSNPSDEEEAQLHQSQSAVNNTSSSEITSPAKQSPTASTFKNSTPTSRFLLKPGMSPDQATNLAITVGRATGNVMSTGLSPIKKPLSTTSLNAFAVEFKPSFASATPLLRYPSITFSDNLETPGPNKLQFTSTLVKTQAATQAEVTKTSNETEDTPGSAVFASSAPDGMSSIIFFEHPVSPAPFSSPSIPALKELESAPPSPCAPKSTDELSEQPGKDNMRDFKFPATPTSRMIFYQTQMSRSTSSSAIVSPILALDQAVDFKHPSDALPLGNAPQLASSDSVPMIASGSSSLHPQILYPSPVFDSPANEKPSVSGTAPSIVLRQRSSFDDDSGSENSQSAPRHLSDGKVGSPDFYRLIPTQPRSKSPGRREASSEQDGEADEDDYDFDVGEGEDEVELRSHKSHNSLVSLRQLQEQKRQWERLSSTGLNRDGNCNRSDYDDDRNSSGSNRHNPSTESIRVLLEVDTTARKRHSKPPQVNVPPGSPFSPFEGSFDEDPPTLRLRPLTPHAILPPSLPRLLAFKPSKENLTKSFKSNASSPQGSSRHQQEEELEGVPDISIRNRSLNISASPRSPATRWFAKLHDAESSAQLKPETSTVEDETLCSSKKLDEDEDEDRDSSSGDSSSNSSFIVEADSRQYPEGTEGEEMKSSHAGNQHRQLFMSDLERLLTRKLKGLRKDLGELHSLKVDWDSLKRDAILDEINVRMDNILNSWLGGSGREKIAGSILSEEKADLLVAAIDRWGSKTEEKLVSVIRNMPSSANLTDEQTPRVHPEFNERLESALELLHSKLATPSLGLDLDELTSKLSEAVNPQIAQLINISSDKSETADLIFEQLKPCFSQLNNELGTMIQSFSAEMAASQSGKLTHNDSQQKLLDHPENQSMKDGLQELKIRTNETLETVQEIEAKSTKNYDELSNQIDRVGQELSEDLKKEIEKMIDRRQETEQLIDQLRSKNAELESNVVKARAEHGKIRSERAVERERQLESHRNLSSERDRLVDSTQALRDQLDSLAKEKIGVEAQKSDLIRNLDQSNLLTNQLNVNLEDYKTREIQWEREKTEQKEKITKLEIQTRTDETELITIKNELKMKEIFYETYSISNEKEIQTLKDKEIQASNQIQTLIQEKIPLIKNFDAEIRDLIKGKSEADGEIRTLKKRINDQDEQIGNLHQSSASKQQALAIANQKLSEFERRSKQDNETVKTELEKIKSELKRVKNESEMKSSSMEEEKRVLQDEISRMRNEAIQIKEEVESVYQNISVELKESLSRQNQLESELNSSKDVNQLLKNQLSDLRAYYSKHEPMMSNHYPMRRNVGQNGLMVIQNDDQPHWGSPNSSHSTGKRYLPPSGSSPKEGSSDHVNRTRPNSSNLNIESIDFVNSTIPLNQSIHAPQPTTSAHHPSSSLFNSNHSSTGFDEKRSDLDRCNSRLSTGTITHSHSHSYHQHQHQQLAHLVDSHRNLMNHSPAPSRASVVSRITMDQDGWWAASPADS</sequence>
<feature type="compositionally biased region" description="Polar residues" evidence="2">
    <location>
        <begin position="1205"/>
        <end position="1214"/>
    </location>
</feature>
<keyword evidence="1" id="KW-0175">Coiled coil</keyword>
<evidence type="ECO:0000256" key="1">
    <source>
        <dbReference type="SAM" id="Coils"/>
    </source>
</evidence>
<feature type="coiled-coil region" evidence="1">
    <location>
        <begin position="1813"/>
        <end position="1904"/>
    </location>
</feature>
<feature type="region of interest" description="Disordered" evidence="2">
    <location>
        <begin position="138"/>
        <end position="190"/>
    </location>
</feature>
<keyword evidence="4" id="KW-1185">Reference proteome</keyword>
<dbReference type="STRING" id="1165861.A0A0L0VW35"/>
<evidence type="ECO:0000313" key="4">
    <source>
        <dbReference type="Proteomes" id="UP000054564"/>
    </source>
</evidence>
<feature type="region of interest" description="Disordered" evidence="2">
    <location>
        <begin position="1041"/>
        <end position="1131"/>
    </location>
</feature>
<feature type="coiled-coil region" evidence="1">
    <location>
        <begin position="1505"/>
        <end position="1632"/>
    </location>
</feature>
<reference evidence="4" key="1">
    <citation type="submission" date="2014-03" db="EMBL/GenBank/DDBJ databases">
        <title>The Genome Sequence of Puccinia striiformis f. sp. tritici PST-78.</title>
        <authorList>
            <consortium name="The Broad Institute Genome Sequencing Platform"/>
            <person name="Cuomo C."/>
            <person name="Hulbert S."/>
            <person name="Chen X."/>
            <person name="Walker B."/>
            <person name="Young S.K."/>
            <person name="Zeng Q."/>
            <person name="Gargeya S."/>
            <person name="Fitzgerald M."/>
            <person name="Haas B."/>
            <person name="Abouelleil A."/>
            <person name="Alvarado L."/>
            <person name="Arachchi H.M."/>
            <person name="Berlin A.M."/>
            <person name="Chapman S.B."/>
            <person name="Goldberg J."/>
            <person name="Griggs A."/>
            <person name="Gujja S."/>
            <person name="Hansen M."/>
            <person name="Howarth C."/>
            <person name="Imamovic A."/>
            <person name="Larimer J."/>
            <person name="McCowan C."/>
            <person name="Montmayeur A."/>
            <person name="Murphy C."/>
            <person name="Neiman D."/>
            <person name="Pearson M."/>
            <person name="Priest M."/>
            <person name="Roberts A."/>
            <person name="Saif S."/>
            <person name="Shea T."/>
            <person name="Sisk P."/>
            <person name="Sykes S."/>
            <person name="Wortman J."/>
            <person name="Nusbaum C."/>
            <person name="Birren B."/>
        </authorList>
    </citation>
    <scope>NUCLEOTIDE SEQUENCE [LARGE SCALE GENOMIC DNA]</scope>
    <source>
        <strain evidence="4">race PST-78</strain>
    </source>
</reference>
<feature type="region of interest" description="Disordered" evidence="2">
    <location>
        <begin position="1938"/>
        <end position="1986"/>
    </location>
</feature>
<feature type="compositionally biased region" description="Polar residues" evidence="2">
    <location>
        <begin position="1977"/>
        <end position="1986"/>
    </location>
</feature>
<evidence type="ECO:0000313" key="3">
    <source>
        <dbReference type="EMBL" id="KNF03471.1"/>
    </source>
</evidence>
<feature type="region of interest" description="Disordered" evidence="2">
    <location>
        <begin position="531"/>
        <end position="561"/>
    </location>
</feature>
<comment type="caution">
    <text evidence="3">The sequence shown here is derived from an EMBL/GenBank/DDBJ whole genome shotgun (WGS) entry which is preliminary data.</text>
</comment>
<feature type="region of interest" description="Disordered" evidence="2">
    <location>
        <begin position="1149"/>
        <end position="1175"/>
    </location>
</feature>
<feature type="compositionally biased region" description="Low complexity" evidence="2">
    <location>
        <begin position="2012"/>
        <end position="2025"/>
    </location>
</feature>
<feature type="region of interest" description="Disordered" evidence="2">
    <location>
        <begin position="1203"/>
        <end position="1274"/>
    </location>
</feature>
<evidence type="ECO:0000256" key="2">
    <source>
        <dbReference type="SAM" id="MobiDB-lite"/>
    </source>
</evidence>
<feature type="region of interest" description="Disordered" evidence="2">
    <location>
        <begin position="331"/>
        <end position="364"/>
    </location>
</feature>
<feature type="region of interest" description="Disordered" evidence="2">
    <location>
        <begin position="86"/>
        <end position="124"/>
    </location>
</feature>
<accession>A0A0L0VW35</accession>
<feature type="compositionally biased region" description="Polar residues" evidence="2">
    <location>
        <begin position="2000"/>
        <end position="2011"/>
    </location>
</feature>
<feature type="compositionally biased region" description="Polar residues" evidence="2">
    <location>
        <begin position="630"/>
        <end position="665"/>
    </location>
</feature>
<feature type="region of interest" description="Disordered" evidence="2">
    <location>
        <begin position="2000"/>
        <end position="2032"/>
    </location>
</feature>
<feature type="compositionally biased region" description="Pro residues" evidence="2">
    <location>
        <begin position="45"/>
        <end position="54"/>
    </location>
</feature>
<feature type="region of interest" description="Disordered" evidence="2">
    <location>
        <begin position="264"/>
        <end position="288"/>
    </location>
</feature>
<feature type="region of interest" description="Disordered" evidence="2">
    <location>
        <begin position="614"/>
        <end position="675"/>
    </location>
</feature>
<feature type="coiled-coil region" evidence="1">
    <location>
        <begin position="1721"/>
        <end position="1780"/>
    </location>
</feature>